<organism evidence="1">
    <name type="scientific">Setaria italica</name>
    <name type="common">Foxtail millet</name>
    <name type="synonym">Panicum italicum</name>
    <dbReference type="NCBI Taxonomy" id="4555"/>
    <lineage>
        <taxon>Eukaryota</taxon>
        <taxon>Viridiplantae</taxon>
        <taxon>Streptophyta</taxon>
        <taxon>Embryophyta</taxon>
        <taxon>Tracheophyta</taxon>
        <taxon>Spermatophyta</taxon>
        <taxon>Magnoliopsida</taxon>
        <taxon>Liliopsida</taxon>
        <taxon>Poales</taxon>
        <taxon>Poaceae</taxon>
        <taxon>PACMAD clade</taxon>
        <taxon>Panicoideae</taxon>
        <taxon>Panicodae</taxon>
        <taxon>Paniceae</taxon>
        <taxon>Cenchrinae</taxon>
        <taxon>Setaria</taxon>
    </lineage>
</organism>
<dbReference type="OrthoDB" id="680168at2759"/>
<dbReference type="EMBL" id="CM003529">
    <property type="protein sequence ID" value="RCV12792.1"/>
    <property type="molecule type" value="Genomic_DNA"/>
</dbReference>
<reference evidence="1" key="2">
    <citation type="submission" date="2015-07" db="EMBL/GenBank/DDBJ databases">
        <authorList>
            <person name="Noorani M."/>
        </authorList>
    </citation>
    <scope>NUCLEOTIDE SEQUENCE</scope>
    <source>
        <strain evidence="1">Yugu1</strain>
    </source>
</reference>
<accession>A0A368Q4I8</accession>
<gene>
    <name evidence="1" type="ORF">SETIT_2G296600v2</name>
</gene>
<name>A0A368Q4I8_SETIT</name>
<sequence>MVLRNAFSTSAEEPLLRRHMAYSMTMASQGSVIRPSLMKPNSSWDIRRSSAKTVYITQWPLPATELQHPSLSFTILQESRFLPNTAILCHFLAI</sequence>
<protein>
    <submittedName>
        <fullName evidence="1">Uncharacterized protein</fullName>
    </submittedName>
</protein>
<dbReference type="AlphaFoldDB" id="A0A368Q4I8"/>
<reference evidence="1" key="1">
    <citation type="journal article" date="2012" name="Nat. Biotechnol.">
        <title>Reference genome sequence of the model plant Setaria.</title>
        <authorList>
            <person name="Bennetzen J.L."/>
            <person name="Schmutz J."/>
            <person name="Wang H."/>
            <person name="Percifield R."/>
            <person name="Hawkins J."/>
            <person name="Pontaroli A.C."/>
            <person name="Estep M."/>
            <person name="Feng L."/>
            <person name="Vaughn J.N."/>
            <person name="Grimwood J."/>
            <person name="Jenkins J."/>
            <person name="Barry K."/>
            <person name="Lindquist E."/>
            <person name="Hellsten U."/>
            <person name="Deshpande S."/>
            <person name="Wang X."/>
            <person name="Wu X."/>
            <person name="Mitros T."/>
            <person name="Triplett J."/>
            <person name="Yang X."/>
            <person name="Ye C.Y."/>
            <person name="Mauro-Herrera M."/>
            <person name="Wang L."/>
            <person name="Li P."/>
            <person name="Sharma M."/>
            <person name="Sharma R."/>
            <person name="Ronald P.C."/>
            <person name="Panaud O."/>
            <person name="Kellogg E.A."/>
            <person name="Brutnell T.P."/>
            <person name="Doust A.N."/>
            <person name="Tuskan G.A."/>
            <person name="Rokhsar D."/>
            <person name="Devos K.M."/>
        </authorList>
    </citation>
    <scope>NUCLEOTIDE SEQUENCE [LARGE SCALE GENOMIC DNA]</scope>
    <source>
        <strain evidence="1">Yugu1</strain>
    </source>
</reference>
<evidence type="ECO:0000313" key="1">
    <source>
        <dbReference type="EMBL" id="RCV12792.1"/>
    </source>
</evidence>
<proteinExistence type="predicted"/>